<sequence>MDSYSQRFDSKSQKKKGSSHHGASCYDEGDRKAKFHLPFRNITDDVLDRFASIRIPGSKKERPPLSHSKHNTNEWSISSSSTSHQIEELSSKITTEKEILALFEKMMEDMNLNEEKKTPLREKDLNKKREMVIQYGTLRSSHQVSPQEFLGELKSGVMDERLIACLDSLRVSLTSNPVSTCFLTVVSFVIVSVNDDTLCFIVQCLKAFMNNKYGLDRILGEEKSLSLLARAIDPTQSAMMTDVVKLLSAICIVGEENTLEKVLEAITIAGEWRAIERFSPIVQGLRDRSVQLQVACMQLINALVTSPDELDFRLHIRNEFMRCGLKEILNDALDIQLKVFVEHKEEDMIEFSHRLEDIRSELEYPCSEAADASSSTVKDSSAEPYFLSILQHLMLIRNDYLVRPQYFKIIEECVSQIVLHRSGTDPDFSYRKRLDVDFSHLLALIICCSCVCVYTHFFLSLPVQFGAVPAGLSPSTLPSGAPPHAPVPGLPPPPPPPPPPPLPGCPAPPPPPGVPPPFGAPPPPPPGFGSPTHHALPYGLRPKKEFKPETSIKRLNWSKIRPQEMSEGCFWVRADEDRYSKPELLSRVALTFGSQRTAKKQEDDMEDKKSIKKRIKELKVLDAKIAQNLSIFLGSFRMPYHEIRRMIVEVDEEQLTEPMIQNLVKHLPEQEQLNALAKYKNEYANLSEPEQFGVVMSSVKRLRPRLSHILFRLQFEEQVNNLRPDILAVNAACDEVRKSCSFGRLLELVLLLGNYMNAGSRNAQSYGFDLSSLCKLKDTKSGDQKTTLLHFLAQVCEQDFPDVMKFVEDLQHVDRASRVSAENLEKSLRQMERQLLQLERDLETFSSPDDPNDMFLAKIFSKVAREQYGKLVIIHSNMETLYQNLLEYFAVDPKKTSVEELFTDLSNFRSMFTQALKENLRQRESEEKQRRARAAKEKAEREKQERQQKKRRLLEVNAENDETGVMDSLLEALQSGAAFRDRRKRAPRPRVVCCSYACLLASHCERIHRLQLLLQPLDDWISVKAKHALFVPPSFSFLGGVSWKS</sequence>
<reference evidence="9" key="2">
    <citation type="submission" date="2025-08" db="UniProtKB">
        <authorList>
            <consortium name="Ensembl"/>
        </authorList>
    </citation>
    <scope>IDENTIFICATION</scope>
</reference>
<comment type="subcellular location">
    <subcellularLocation>
        <location evidence="1">Cytoplasm</location>
    </subcellularLocation>
</comment>
<dbReference type="InterPro" id="IPR010473">
    <property type="entry name" value="GTPase-bd"/>
</dbReference>
<evidence type="ECO:0000259" key="6">
    <source>
        <dbReference type="PROSITE" id="PS51231"/>
    </source>
</evidence>
<evidence type="ECO:0000256" key="4">
    <source>
        <dbReference type="ARBA" id="ARBA00023054"/>
    </source>
</evidence>
<evidence type="ECO:0000259" key="8">
    <source>
        <dbReference type="PROSITE" id="PS51444"/>
    </source>
</evidence>
<keyword evidence="3" id="KW-0963">Cytoplasm</keyword>
<dbReference type="PANTHER" id="PTHR45691">
    <property type="entry name" value="PROTEIN DIAPHANOUS"/>
    <property type="match status" value="1"/>
</dbReference>
<dbReference type="SMART" id="SM01139">
    <property type="entry name" value="Drf_FH3"/>
    <property type="match status" value="1"/>
</dbReference>
<feature type="region of interest" description="Disordered" evidence="5">
    <location>
        <begin position="55"/>
        <end position="81"/>
    </location>
</feature>
<feature type="region of interest" description="Disordered" evidence="5">
    <location>
        <begin position="1"/>
        <end position="26"/>
    </location>
</feature>
<gene>
    <name evidence="9" type="primary">DIAPH3</name>
</gene>
<accession>A0A8D3BTW2</accession>
<dbReference type="GO" id="GO:0003779">
    <property type="term" value="F:actin binding"/>
    <property type="evidence" value="ECO:0007669"/>
    <property type="project" value="InterPro"/>
</dbReference>
<dbReference type="FunFam" id="1.20.58.630:FF:000001">
    <property type="entry name" value="Diaphanous related formin 1"/>
    <property type="match status" value="1"/>
</dbReference>
<dbReference type="InterPro" id="IPR014767">
    <property type="entry name" value="DAD_dom"/>
</dbReference>
<dbReference type="Pfam" id="PF06371">
    <property type="entry name" value="Drf_GBD"/>
    <property type="match status" value="1"/>
</dbReference>
<dbReference type="PROSITE" id="PS51444">
    <property type="entry name" value="FH2"/>
    <property type="match status" value="1"/>
</dbReference>
<dbReference type="PROSITE" id="PS51232">
    <property type="entry name" value="GBD_FH3"/>
    <property type="match status" value="1"/>
</dbReference>
<dbReference type="Pfam" id="PF06345">
    <property type="entry name" value="Drf_DAD"/>
    <property type="match status" value="1"/>
</dbReference>
<name>A0A8D3BTW2_SCOMX</name>
<dbReference type="InterPro" id="IPR010472">
    <property type="entry name" value="FH3_dom"/>
</dbReference>
<dbReference type="Proteomes" id="UP000694558">
    <property type="component" value="Chromosome 5"/>
</dbReference>
<dbReference type="InterPro" id="IPR011989">
    <property type="entry name" value="ARM-like"/>
</dbReference>
<evidence type="ECO:0000313" key="10">
    <source>
        <dbReference type="Proteomes" id="UP000694558"/>
    </source>
</evidence>
<dbReference type="SMART" id="SM01140">
    <property type="entry name" value="Drf_GBD"/>
    <property type="match status" value="1"/>
</dbReference>
<dbReference type="SUPFAM" id="SSF101447">
    <property type="entry name" value="Formin homology 2 domain (FH2 domain)"/>
    <property type="match status" value="1"/>
</dbReference>
<evidence type="ECO:0000256" key="2">
    <source>
        <dbReference type="ARBA" id="ARBA00008214"/>
    </source>
</evidence>
<dbReference type="Pfam" id="PF02181">
    <property type="entry name" value="FH2"/>
    <property type="match status" value="1"/>
</dbReference>
<feature type="region of interest" description="Disordered" evidence="5">
    <location>
        <begin position="920"/>
        <end position="957"/>
    </location>
</feature>
<dbReference type="GO" id="GO:0005737">
    <property type="term" value="C:cytoplasm"/>
    <property type="evidence" value="ECO:0007669"/>
    <property type="project" value="UniProtKB-SubCell"/>
</dbReference>
<dbReference type="GO" id="GO:0005884">
    <property type="term" value="C:actin filament"/>
    <property type="evidence" value="ECO:0007669"/>
    <property type="project" value="TreeGrafter"/>
</dbReference>
<organism evidence="9 10">
    <name type="scientific">Scophthalmus maximus</name>
    <name type="common">Turbot</name>
    <name type="synonym">Psetta maxima</name>
    <dbReference type="NCBI Taxonomy" id="52904"/>
    <lineage>
        <taxon>Eukaryota</taxon>
        <taxon>Metazoa</taxon>
        <taxon>Chordata</taxon>
        <taxon>Craniata</taxon>
        <taxon>Vertebrata</taxon>
        <taxon>Euteleostomi</taxon>
        <taxon>Actinopterygii</taxon>
        <taxon>Neopterygii</taxon>
        <taxon>Teleostei</taxon>
        <taxon>Neoteleostei</taxon>
        <taxon>Acanthomorphata</taxon>
        <taxon>Carangaria</taxon>
        <taxon>Pleuronectiformes</taxon>
        <taxon>Pleuronectoidei</taxon>
        <taxon>Scophthalmidae</taxon>
        <taxon>Scophthalmus</taxon>
    </lineage>
</organism>
<proteinExistence type="inferred from homology"/>
<dbReference type="Gene3D" id="6.10.30.30">
    <property type="match status" value="1"/>
</dbReference>
<comment type="similarity">
    <text evidence="2">Belongs to the formin homology family. Diaphanous subfamily.</text>
</comment>
<feature type="domain" description="FH2" evidence="8">
    <location>
        <begin position="542"/>
        <end position="938"/>
    </location>
</feature>
<evidence type="ECO:0000256" key="3">
    <source>
        <dbReference type="ARBA" id="ARBA00022490"/>
    </source>
</evidence>
<feature type="compositionally biased region" description="Basic and acidic residues" evidence="5">
    <location>
        <begin position="920"/>
        <end position="947"/>
    </location>
</feature>
<dbReference type="Ensembl" id="ENSSMAT00000044130.1">
    <property type="protein sequence ID" value="ENSSMAP00000038470.1"/>
    <property type="gene ID" value="ENSSMAG00000011516.2"/>
</dbReference>
<dbReference type="InterPro" id="IPR016024">
    <property type="entry name" value="ARM-type_fold"/>
</dbReference>
<dbReference type="Gene3D" id="1.10.20.40">
    <property type="entry name" value="Formin, diaphanous GTPase-binding domain"/>
    <property type="match status" value="1"/>
</dbReference>
<dbReference type="InterPro" id="IPR014768">
    <property type="entry name" value="GBD/FH3_dom"/>
</dbReference>
<evidence type="ECO:0000256" key="5">
    <source>
        <dbReference type="SAM" id="MobiDB-lite"/>
    </source>
</evidence>
<feature type="region of interest" description="Disordered" evidence="5">
    <location>
        <begin position="478"/>
        <end position="543"/>
    </location>
</feature>
<dbReference type="Gene3D" id="1.20.58.630">
    <property type="match status" value="1"/>
</dbReference>
<keyword evidence="4" id="KW-0175">Coiled coil</keyword>
<dbReference type="GeneTree" id="ENSGT00940000157767"/>
<feature type="domain" description="GBD/FH3" evidence="7">
    <location>
        <begin position="91"/>
        <end position="425"/>
    </location>
</feature>
<feature type="domain" description="DAD" evidence="6">
    <location>
        <begin position="961"/>
        <end position="991"/>
    </location>
</feature>
<dbReference type="InterPro" id="IPR015425">
    <property type="entry name" value="FH2_Formin"/>
</dbReference>
<dbReference type="SMART" id="SM00498">
    <property type="entry name" value="FH2"/>
    <property type="match status" value="1"/>
</dbReference>
<dbReference type="Gene3D" id="1.10.238.150">
    <property type="entry name" value="Formin, FH3 diaphanous domain"/>
    <property type="match status" value="1"/>
</dbReference>
<dbReference type="SUPFAM" id="SSF48371">
    <property type="entry name" value="ARM repeat"/>
    <property type="match status" value="1"/>
</dbReference>
<dbReference type="GO" id="GO:0031267">
    <property type="term" value="F:small GTPase binding"/>
    <property type="evidence" value="ECO:0007669"/>
    <property type="project" value="InterPro"/>
</dbReference>
<dbReference type="InterPro" id="IPR051412">
    <property type="entry name" value="Formin_Homology_Diaphanous_sf"/>
</dbReference>
<dbReference type="PROSITE" id="PS51231">
    <property type="entry name" value="DAD"/>
    <property type="match status" value="1"/>
</dbReference>
<dbReference type="InterPro" id="IPR044933">
    <property type="entry name" value="DIA_GBD_sf"/>
</dbReference>
<dbReference type="PANTHER" id="PTHR45691:SF9">
    <property type="entry name" value="PROTEIN DIAPHANOUS HOMOLOG 3"/>
    <property type="match status" value="1"/>
</dbReference>
<dbReference type="AlphaFoldDB" id="A0A8D3BTW2"/>
<dbReference type="InterPro" id="IPR042201">
    <property type="entry name" value="FH2_Formin_sf"/>
</dbReference>
<dbReference type="Gene3D" id="1.20.58.2220">
    <property type="entry name" value="Formin, FH2 domain"/>
    <property type="match status" value="1"/>
</dbReference>
<dbReference type="InterPro" id="IPR010465">
    <property type="entry name" value="Drf_DAD"/>
</dbReference>
<evidence type="ECO:0000256" key="1">
    <source>
        <dbReference type="ARBA" id="ARBA00004496"/>
    </source>
</evidence>
<dbReference type="Gene3D" id="1.25.10.10">
    <property type="entry name" value="Leucine-rich Repeat Variant"/>
    <property type="match status" value="1"/>
</dbReference>
<feature type="compositionally biased region" description="Pro residues" evidence="5">
    <location>
        <begin position="480"/>
        <end position="528"/>
    </location>
</feature>
<evidence type="ECO:0000259" key="7">
    <source>
        <dbReference type="PROSITE" id="PS51232"/>
    </source>
</evidence>
<dbReference type="Pfam" id="PF06367">
    <property type="entry name" value="Drf_FH3"/>
    <property type="match status" value="1"/>
</dbReference>
<protein>
    <submittedName>
        <fullName evidence="9">Diaphanous-related formin 3</fullName>
    </submittedName>
</protein>
<evidence type="ECO:0000313" key="9">
    <source>
        <dbReference type="Ensembl" id="ENSSMAP00000038470.1"/>
    </source>
</evidence>
<reference evidence="9" key="1">
    <citation type="submission" date="2023-05" db="EMBL/GenBank/DDBJ databases">
        <title>High-quality long-read genome of Scophthalmus maximus.</title>
        <authorList>
            <person name="Lien S."/>
            <person name="Martinez P."/>
        </authorList>
    </citation>
    <scope>NUCLEOTIDE SEQUENCE [LARGE SCALE GENOMIC DNA]</scope>
</reference>
<dbReference type="GO" id="GO:0030041">
    <property type="term" value="P:actin filament polymerization"/>
    <property type="evidence" value="ECO:0007669"/>
    <property type="project" value="TreeGrafter"/>
</dbReference>